<feature type="binding site" evidence="9">
    <location>
        <position position="161"/>
    </location>
    <ligand>
        <name>substrate</name>
    </ligand>
</feature>
<dbReference type="HAMAP" id="MF_00197">
    <property type="entry name" value="DAP_epimerase"/>
    <property type="match status" value="1"/>
</dbReference>
<dbReference type="Gene3D" id="3.10.310.10">
    <property type="entry name" value="Diaminopimelate Epimerase, Chain A, domain 1"/>
    <property type="match status" value="2"/>
</dbReference>
<keyword evidence="7 9" id="KW-0413">Isomerase</keyword>
<proteinExistence type="inferred from homology"/>
<comment type="pathway">
    <text evidence="1 9">Amino-acid biosynthesis; L-lysine biosynthesis via DAP pathway; DL-2,6-diaminopimelate from LL-2,6-diaminopimelate: step 1/1.</text>
</comment>
<dbReference type="Proteomes" id="UP000240009">
    <property type="component" value="Unassembled WGS sequence"/>
</dbReference>
<feature type="active site" description="Proton acceptor" evidence="9">
    <location>
        <position position="221"/>
    </location>
</feature>
<feature type="binding site" evidence="9">
    <location>
        <begin position="212"/>
        <end position="213"/>
    </location>
    <ligand>
        <name>substrate</name>
    </ligand>
</feature>
<evidence type="ECO:0000256" key="1">
    <source>
        <dbReference type="ARBA" id="ARBA00005196"/>
    </source>
</evidence>
<evidence type="ECO:0000256" key="6">
    <source>
        <dbReference type="ARBA" id="ARBA00023154"/>
    </source>
</evidence>
<dbReference type="UniPathway" id="UPA00034">
    <property type="reaction ID" value="UER00025"/>
</dbReference>
<feature type="site" description="Could be important to modulate the pK values of the two catalytic cysteine residues" evidence="9">
    <location>
        <position position="163"/>
    </location>
</feature>
<reference evidence="11 12" key="1">
    <citation type="submission" date="2018-02" db="EMBL/GenBank/DDBJ databases">
        <title>Comparative genomes isolates from brazilian mangrove.</title>
        <authorList>
            <person name="Araujo J.E."/>
            <person name="Taketani R.G."/>
            <person name="Silva M.C.P."/>
            <person name="Loureco M.V."/>
            <person name="Andreote F.D."/>
        </authorList>
    </citation>
    <scope>NUCLEOTIDE SEQUENCE [LARGE SCALE GENOMIC DNA]</scope>
    <source>
        <strain evidence="11 12">HEX-2 MGV</strain>
    </source>
</reference>
<feature type="binding site" evidence="9">
    <location>
        <position position="63"/>
    </location>
    <ligand>
        <name>substrate</name>
    </ligand>
</feature>
<evidence type="ECO:0000256" key="7">
    <source>
        <dbReference type="ARBA" id="ARBA00023235"/>
    </source>
</evidence>
<feature type="active site" evidence="10">
    <location>
        <position position="72"/>
    </location>
</feature>
<keyword evidence="5 9" id="KW-0028">Amino-acid biosynthesis</keyword>
<dbReference type="GO" id="GO:0005829">
    <property type="term" value="C:cytosol"/>
    <property type="evidence" value="ECO:0007669"/>
    <property type="project" value="TreeGrafter"/>
</dbReference>
<dbReference type="FunFam" id="3.10.310.10:FF:000001">
    <property type="entry name" value="Diaminopimelate epimerase"/>
    <property type="match status" value="1"/>
</dbReference>
<gene>
    <name evidence="9" type="primary">dapF</name>
    <name evidence="11" type="ORF">C5Y96_22095</name>
</gene>
<comment type="catalytic activity">
    <reaction evidence="8 9">
        <text>(2S,6S)-2,6-diaminopimelate = meso-2,6-diaminopimelate</text>
        <dbReference type="Rhea" id="RHEA:15393"/>
        <dbReference type="ChEBI" id="CHEBI:57609"/>
        <dbReference type="ChEBI" id="CHEBI:57791"/>
        <dbReference type="EC" id="5.1.1.7"/>
    </reaction>
</comment>
<name>A0A2S8F297_9BACT</name>
<accession>A0A2S8F297</accession>
<dbReference type="NCBIfam" id="TIGR00652">
    <property type="entry name" value="DapF"/>
    <property type="match status" value="1"/>
</dbReference>
<evidence type="ECO:0000256" key="2">
    <source>
        <dbReference type="ARBA" id="ARBA00010219"/>
    </source>
</evidence>
<dbReference type="GO" id="GO:0008837">
    <property type="term" value="F:diaminopimelate epimerase activity"/>
    <property type="evidence" value="ECO:0007669"/>
    <property type="project" value="UniProtKB-UniRule"/>
</dbReference>
<comment type="subcellular location">
    <subcellularLocation>
        <location evidence="9">Cytoplasm</location>
    </subcellularLocation>
</comment>
<comment type="function">
    <text evidence="9">Catalyzes the stereoinversion of LL-2,6-diaminopimelate (L,L-DAP) to meso-diaminopimelate (meso-DAP), a precursor of L-lysine and an essential component of the bacterial peptidoglycan.</text>
</comment>
<dbReference type="Pfam" id="PF01678">
    <property type="entry name" value="DAP_epimerase"/>
    <property type="match status" value="2"/>
</dbReference>
<feature type="binding site" evidence="9">
    <location>
        <begin position="73"/>
        <end position="74"/>
    </location>
    <ligand>
        <name>substrate</name>
    </ligand>
</feature>
<feature type="binding site" evidence="9">
    <location>
        <position position="11"/>
    </location>
    <ligand>
        <name>substrate</name>
    </ligand>
</feature>
<dbReference type="PROSITE" id="PS01326">
    <property type="entry name" value="DAP_EPIMERASE"/>
    <property type="match status" value="1"/>
</dbReference>
<protein>
    <recommendedName>
        <fullName evidence="3 9">Diaminopimelate epimerase</fullName>
        <shortName evidence="9">DAP epimerase</shortName>
        <ecNumber evidence="3 9">5.1.1.7</ecNumber>
    </recommendedName>
    <alternativeName>
        <fullName evidence="9">PLP-independent amino acid racemase</fullName>
    </alternativeName>
</protein>
<dbReference type="PANTHER" id="PTHR31689">
    <property type="entry name" value="DIAMINOPIMELATE EPIMERASE, CHLOROPLASTIC"/>
    <property type="match status" value="1"/>
</dbReference>
<dbReference type="InterPro" id="IPR018510">
    <property type="entry name" value="DAP_epimerase_AS"/>
</dbReference>
<dbReference type="SUPFAM" id="SSF54506">
    <property type="entry name" value="Diaminopimelate epimerase-like"/>
    <property type="match status" value="1"/>
</dbReference>
<organism evidence="11 12">
    <name type="scientific">Blastopirellula marina</name>
    <dbReference type="NCBI Taxonomy" id="124"/>
    <lineage>
        <taxon>Bacteria</taxon>
        <taxon>Pseudomonadati</taxon>
        <taxon>Planctomycetota</taxon>
        <taxon>Planctomycetia</taxon>
        <taxon>Pirellulales</taxon>
        <taxon>Pirellulaceae</taxon>
        <taxon>Blastopirellula</taxon>
    </lineage>
</organism>
<keyword evidence="6 9" id="KW-0457">Lysine biosynthesis</keyword>
<comment type="caution">
    <text evidence="11">The sequence shown here is derived from an EMBL/GenBank/DDBJ whole genome shotgun (WGS) entry which is preliminary data.</text>
</comment>
<evidence type="ECO:0000256" key="10">
    <source>
        <dbReference type="PROSITE-ProRule" id="PRU10125"/>
    </source>
</evidence>
<sequence length="289" mass="31303">MRFTKMHGAGNDYVYVNLFEEQLPAPPETLAPLVSDRHFGIGGDGLILITPSEVADARMRMFNADGSEAEMCGNGLRCVAKYVYDHGIAKKDKLSLETGAGVLSVQLETDGNLAKRVTVNMGEPILDAAKIPTTFGETPVVLQRLEAGGREFEVTCVSMGNPHCVIFVDKADDDLVLKIGPQIEKAAQFPARVNVEFIEIISPTEVRQRTWERGSGETLACGTGASAVCVAGVLTGKLERRILNHLLGGDLELHWNESDNHVYMTGPAEEVFSGVWPVPHGVPLYSQLA</sequence>
<dbReference type="EMBL" id="PUIA01000069">
    <property type="protein sequence ID" value="PQO26227.1"/>
    <property type="molecule type" value="Genomic_DNA"/>
</dbReference>
<dbReference type="AlphaFoldDB" id="A0A2S8F297"/>
<dbReference type="OrthoDB" id="9805408at2"/>
<comment type="similarity">
    <text evidence="2 9">Belongs to the diaminopimelate epimerase family.</text>
</comment>
<evidence type="ECO:0000256" key="8">
    <source>
        <dbReference type="ARBA" id="ARBA00051712"/>
    </source>
</evidence>
<evidence type="ECO:0000256" key="4">
    <source>
        <dbReference type="ARBA" id="ARBA00022490"/>
    </source>
</evidence>
<evidence type="ECO:0000256" key="9">
    <source>
        <dbReference type="HAMAP-Rule" id="MF_00197"/>
    </source>
</evidence>
<evidence type="ECO:0000256" key="5">
    <source>
        <dbReference type="ARBA" id="ARBA00022605"/>
    </source>
</evidence>
<evidence type="ECO:0000313" key="11">
    <source>
        <dbReference type="EMBL" id="PQO26227.1"/>
    </source>
</evidence>
<comment type="subunit">
    <text evidence="9">Homodimer.</text>
</comment>
<evidence type="ECO:0000256" key="3">
    <source>
        <dbReference type="ARBA" id="ARBA00013080"/>
    </source>
</evidence>
<evidence type="ECO:0000313" key="12">
    <source>
        <dbReference type="Proteomes" id="UP000240009"/>
    </source>
</evidence>
<dbReference type="GO" id="GO:0009089">
    <property type="term" value="P:lysine biosynthetic process via diaminopimelate"/>
    <property type="evidence" value="ECO:0007669"/>
    <property type="project" value="UniProtKB-UniRule"/>
</dbReference>
<keyword evidence="4 9" id="KW-0963">Cytoplasm</keyword>
<dbReference type="InterPro" id="IPR001653">
    <property type="entry name" value="DAP_epimerase_DapF"/>
</dbReference>
<comment type="caution">
    <text evidence="9">Lacks conserved residue(s) required for the propagation of feature annotation.</text>
</comment>
<dbReference type="EC" id="5.1.1.7" evidence="3 9"/>
<feature type="binding site" evidence="9">
    <location>
        <begin position="222"/>
        <end position="223"/>
    </location>
    <ligand>
        <name>substrate</name>
    </ligand>
</feature>
<dbReference type="PANTHER" id="PTHR31689:SF0">
    <property type="entry name" value="DIAMINOPIMELATE EPIMERASE"/>
    <property type="match status" value="1"/>
</dbReference>
<feature type="binding site" evidence="9">
    <location>
        <position position="194"/>
    </location>
    <ligand>
        <name>substrate</name>
    </ligand>
</feature>
<feature type="site" description="Could be important to modulate the pK values of the two catalytic cysteine residues" evidence="9">
    <location>
        <position position="212"/>
    </location>
</feature>
<feature type="active site" description="Proton donor" evidence="9">
    <location>
        <position position="72"/>
    </location>
</feature>